<dbReference type="Proteomes" id="UP000586827">
    <property type="component" value="Unassembled WGS sequence"/>
</dbReference>
<accession>A0A849C044</accession>
<gene>
    <name evidence="3" type="ORF">HLB23_14035</name>
</gene>
<name>A0A849C044_9NOCA</name>
<sequence>MTLPRLAVRASDDQRRFEFRIGVAAILVTVAALVAAVGAFVIPFGETVYRADFANSGDLRVGDDVRVAGISLGKVREVTLVGDHAEIAFGLDSAVGVGLDTRVRIKLLTPIGGRYLAVEPAGAGSAAGKIIPREHTKTPYDLSAAMEQAAPSLAALDASKLRETIAKLAGAFETQPTALNQILNSVNSLSAIVAQRRDEFARTLDVAKEYLEVTMNKLDRLQLAGEHVLDLYRVIAANREGLINLAAQIRRVFDYITPLFWAADHQLGPALEPLYDSIDKGVAELLRNKDVIAGLNQNLVPLLEWFGRNTDNPYVRVDHSGATVTDTPLCPRGRPGC</sequence>
<dbReference type="AlphaFoldDB" id="A0A849C044"/>
<keyword evidence="1" id="KW-0472">Membrane</keyword>
<reference evidence="3 4" key="1">
    <citation type="submission" date="2020-05" db="EMBL/GenBank/DDBJ databases">
        <title>MicrobeNet Type strains.</title>
        <authorList>
            <person name="Nicholson A.C."/>
        </authorList>
    </citation>
    <scope>NUCLEOTIDE SEQUENCE [LARGE SCALE GENOMIC DNA]</scope>
    <source>
        <strain evidence="3 4">JCM 3224</strain>
    </source>
</reference>
<evidence type="ECO:0000313" key="3">
    <source>
        <dbReference type="EMBL" id="NNH70968.1"/>
    </source>
</evidence>
<dbReference type="InterPro" id="IPR003399">
    <property type="entry name" value="Mce/MlaD"/>
</dbReference>
<proteinExistence type="predicted"/>
<dbReference type="RefSeq" id="WP_067523187.1">
    <property type="nucleotide sequence ID" value="NZ_JABELX010000004.1"/>
</dbReference>
<dbReference type="EMBL" id="JABELX010000004">
    <property type="protein sequence ID" value="NNH70968.1"/>
    <property type="molecule type" value="Genomic_DNA"/>
</dbReference>
<evidence type="ECO:0000256" key="1">
    <source>
        <dbReference type="SAM" id="Phobius"/>
    </source>
</evidence>
<dbReference type="Pfam" id="PF02470">
    <property type="entry name" value="MlaD"/>
    <property type="match status" value="1"/>
</dbReference>
<dbReference type="PANTHER" id="PTHR33371:SF18">
    <property type="entry name" value="MCE-FAMILY PROTEIN MCE3C"/>
    <property type="match status" value="1"/>
</dbReference>
<dbReference type="PANTHER" id="PTHR33371">
    <property type="entry name" value="INTERMEMBRANE PHOSPHOLIPID TRANSPORT SYSTEM BINDING PROTEIN MLAD-RELATED"/>
    <property type="match status" value="1"/>
</dbReference>
<organism evidence="3 4">
    <name type="scientific">Nocardia uniformis</name>
    <dbReference type="NCBI Taxonomy" id="53432"/>
    <lineage>
        <taxon>Bacteria</taxon>
        <taxon>Bacillati</taxon>
        <taxon>Actinomycetota</taxon>
        <taxon>Actinomycetes</taxon>
        <taxon>Mycobacteriales</taxon>
        <taxon>Nocardiaceae</taxon>
        <taxon>Nocardia</taxon>
    </lineage>
</organism>
<feature type="transmembrane region" description="Helical" evidence="1">
    <location>
        <begin position="21"/>
        <end position="42"/>
    </location>
</feature>
<keyword evidence="1" id="KW-0812">Transmembrane</keyword>
<dbReference type="GO" id="GO:0005576">
    <property type="term" value="C:extracellular region"/>
    <property type="evidence" value="ECO:0007669"/>
    <property type="project" value="TreeGrafter"/>
</dbReference>
<dbReference type="InterPro" id="IPR052336">
    <property type="entry name" value="MlaD_Phospholipid_Transporter"/>
</dbReference>
<keyword evidence="1" id="KW-1133">Transmembrane helix</keyword>
<comment type="caution">
    <text evidence="3">The sequence shown here is derived from an EMBL/GenBank/DDBJ whole genome shotgun (WGS) entry which is preliminary data.</text>
</comment>
<protein>
    <submittedName>
        <fullName evidence="3">MCE family protein</fullName>
    </submittedName>
</protein>
<keyword evidence="4" id="KW-1185">Reference proteome</keyword>
<feature type="domain" description="Mce/MlaD" evidence="2">
    <location>
        <begin position="48"/>
        <end position="120"/>
    </location>
</feature>
<evidence type="ECO:0000313" key="4">
    <source>
        <dbReference type="Proteomes" id="UP000586827"/>
    </source>
</evidence>
<evidence type="ECO:0000259" key="2">
    <source>
        <dbReference type="Pfam" id="PF02470"/>
    </source>
</evidence>